<dbReference type="SUPFAM" id="SSF53623">
    <property type="entry name" value="MurD-like peptide ligases, catalytic domain"/>
    <property type="match status" value="1"/>
</dbReference>
<evidence type="ECO:0000256" key="10">
    <source>
        <dbReference type="HAMAP-Rule" id="MF_02019"/>
    </source>
</evidence>
<dbReference type="SUPFAM" id="SSF63418">
    <property type="entry name" value="MurE/MurF N-terminal domain"/>
    <property type="match status" value="1"/>
</dbReference>
<proteinExistence type="inferred from homology"/>
<dbReference type="GO" id="GO:0008360">
    <property type="term" value="P:regulation of cell shape"/>
    <property type="evidence" value="ECO:0007669"/>
    <property type="project" value="UniProtKB-KW"/>
</dbReference>
<sequence>MNALWTSDEAVAATAGTTPCTWAATGVSIDTRTLEPGDLFVALKAARDGHDFVAQALEKGAAAALVSHIPEGVDNSAPLLLVKDVQAALEALSEASRARTRARVVAVTGSVGKTSTKEMLRTVLGAQGTVHAAEKSYNNHWGVPLTLARMPRDVDFAVIEIGMNHPGEIAPLSRMARPDVAMITTVAPAHLAAFENIEGIAREKASIFEGLGPEGIAVYHGDLDVTPILREIAGRHAARRITFGEGPANNHRVETVSVRDDCTVVQGRAWRSPVLYKVMVPGRHFAVNAMGVLAVVTALGLDRALAVTALGQWQAGAGRGLRERIPLDVVDTRMSVDLIDDAYNSNPASLAAALEVLAGAQPRDDIGRVAHGRRIAYLGDMRELGSQEVALHVAIASNPALEQIDIVHCIGPLMQHLWRALPEAKRGHWTDTSEKMAERVARDLDAGDVVLAKGSLSMGVGRVVDAIRKLRQATPDVDG</sequence>
<evidence type="ECO:0000256" key="4">
    <source>
        <dbReference type="ARBA" id="ARBA00022741"/>
    </source>
</evidence>
<dbReference type="GO" id="GO:0071555">
    <property type="term" value="P:cell wall organization"/>
    <property type="evidence" value="ECO:0007669"/>
    <property type="project" value="UniProtKB-KW"/>
</dbReference>
<evidence type="ECO:0000256" key="3">
    <source>
        <dbReference type="ARBA" id="ARBA00022618"/>
    </source>
</evidence>
<organism evidence="15 16">
    <name type="scientific">Maliponia aquimaris</name>
    <dbReference type="NCBI Taxonomy" id="1673631"/>
    <lineage>
        <taxon>Bacteria</taxon>
        <taxon>Pseudomonadati</taxon>
        <taxon>Pseudomonadota</taxon>
        <taxon>Alphaproteobacteria</taxon>
        <taxon>Rhodobacterales</taxon>
        <taxon>Paracoccaceae</taxon>
        <taxon>Maliponia</taxon>
    </lineage>
</organism>
<dbReference type="InterPro" id="IPR051046">
    <property type="entry name" value="MurCDEF_CellWall_CoF430Synth"/>
</dbReference>
<dbReference type="PANTHER" id="PTHR43024:SF1">
    <property type="entry name" value="UDP-N-ACETYLMURAMOYL-TRIPEPTIDE--D-ALANYL-D-ALANINE LIGASE"/>
    <property type="match status" value="1"/>
</dbReference>
<protein>
    <recommendedName>
        <fullName evidence="10 11">UDP-N-acetylmuramoyl-tripeptide--D-alanyl-D-alanine ligase</fullName>
        <ecNumber evidence="10 11">6.3.2.10</ecNumber>
    </recommendedName>
    <alternativeName>
        <fullName evidence="10">D-alanyl-D-alanine-adding enzyme</fullName>
    </alternativeName>
</protein>
<evidence type="ECO:0000256" key="5">
    <source>
        <dbReference type="ARBA" id="ARBA00022840"/>
    </source>
</evidence>
<comment type="catalytic activity">
    <reaction evidence="10 11">
        <text>D-alanyl-D-alanine + UDP-N-acetyl-alpha-D-muramoyl-L-alanyl-gamma-D-glutamyl-meso-2,6-diaminopimelate + ATP = UDP-N-acetyl-alpha-D-muramoyl-L-alanyl-gamma-D-glutamyl-meso-2,6-diaminopimeloyl-D-alanyl-D-alanine + ADP + phosphate + H(+)</text>
        <dbReference type="Rhea" id="RHEA:28374"/>
        <dbReference type="ChEBI" id="CHEBI:15378"/>
        <dbReference type="ChEBI" id="CHEBI:30616"/>
        <dbReference type="ChEBI" id="CHEBI:43474"/>
        <dbReference type="ChEBI" id="CHEBI:57822"/>
        <dbReference type="ChEBI" id="CHEBI:61386"/>
        <dbReference type="ChEBI" id="CHEBI:83905"/>
        <dbReference type="ChEBI" id="CHEBI:456216"/>
        <dbReference type="EC" id="6.3.2.10"/>
    </reaction>
</comment>
<keyword evidence="4 10" id="KW-0547">Nucleotide-binding</keyword>
<dbReference type="Pfam" id="PF08245">
    <property type="entry name" value="Mur_ligase_M"/>
    <property type="match status" value="1"/>
</dbReference>
<comment type="function">
    <text evidence="10 11">Involved in cell wall formation. Catalyzes the final step in the synthesis of UDP-N-acetylmuramoyl-pentapeptide, the precursor of murein.</text>
</comment>
<keyword evidence="2 10" id="KW-0436">Ligase</keyword>
<keyword evidence="8 10" id="KW-0131">Cell cycle</keyword>
<dbReference type="PANTHER" id="PTHR43024">
    <property type="entry name" value="UDP-N-ACETYLMURAMOYL-TRIPEPTIDE--D-ALANYL-D-ALANINE LIGASE"/>
    <property type="match status" value="1"/>
</dbReference>
<dbReference type="Gene3D" id="3.90.190.20">
    <property type="entry name" value="Mur ligase, C-terminal domain"/>
    <property type="match status" value="1"/>
</dbReference>
<evidence type="ECO:0000259" key="13">
    <source>
        <dbReference type="Pfam" id="PF02875"/>
    </source>
</evidence>
<reference evidence="15 16" key="1">
    <citation type="submission" date="2017-05" db="EMBL/GenBank/DDBJ databases">
        <authorList>
            <person name="Song R."/>
            <person name="Chenine A.L."/>
            <person name="Ruprecht R.M."/>
        </authorList>
    </citation>
    <scope>NUCLEOTIDE SEQUENCE [LARGE SCALE GENOMIC DNA]</scope>
    <source>
        <strain evidence="15 16">CECT 8898</strain>
    </source>
</reference>
<feature type="domain" description="Mur ligase central" evidence="14">
    <location>
        <begin position="107"/>
        <end position="296"/>
    </location>
</feature>
<accession>A0A238KMX1</accession>
<keyword evidence="1 10" id="KW-0963">Cytoplasm</keyword>
<dbReference type="InterPro" id="IPR035911">
    <property type="entry name" value="MurE/MurF_N"/>
</dbReference>
<evidence type="ECO:0000256" key="6">
    <source>
        <dbReference type="ARBA" id="ARBA00022960"/>
    </source>
</evidence>
<dbReference type="InterPro" id="IPR013221">
    <property type="entry name" value="Mur_ligase_cen"/>
</dbReference>
<dbReference type="HAMAP" id="MF_02019">
    <property type="entry name" value="MurF"/>
    <property type="match status" value="1"/>
</dbReference>
<keyword evidence="9 10" id="KW-0961">Cell wall biogenesis/degradation</keyword>
<comment type="similarity">
    <text evidence="10">Belongs to the MurCDEF family. MurF subfamily.</text>
</comment>
<dbReference type="Gene3D" id="3.40.1190.10">
    <property type="entry name" value="Mur-like, catalytic domain"/>
    <property type="match status" value="1"/>
</dbReference>
<evidence type="ECO:0000256" key="7">
    <source>
        <dbReference type="ARBA" id="ARBA00022984"/>
    </source>
</evidence>
<dbReference type="GO" id="GO:0005524">
    <property type="term" value="F:ATP binding"/>
    <property type="evidence" value="ECO:0007669"/>
    <property type="project" value="UniProtKB-UniRule"/>
</dbReference>
<dbReference type="AlphaFoldDB" id="A0A238KMX1"/>
<keyword evidence="16" id="KW-1185">Reference proteome</keyword>
<dbReference type="GO" id="GO:0008766">
    <property type="term" value="F:UDP-N-acetylmuramoylalanyl-D-glutamyl-2,6-diaminopimelate-D-alanyl-D-alanine ligase activity"/>
    <property type="evidence" value="ECO:0007669"/>
    <property type="project" value="RHEA"/>
</dbReference>
<keyword evidence="5 10" id="KW-0067">ATP-binding</keyword>
<evidence type="ECO:0000313" key="15">
    <source>
        <dbReference type="EMBL" id="SMX43416.1"/>
    </source>
</evidence>
<dbReference type="Pfam" id="PF01225">
    <property type="entry name" value="Mur_ligase"/>
    <property type="match status" value="1"/>
</dbReference>
<dbReference type="GO" id="GO:0005737">
    <property type="term" value="C:cytoplasm"/>
    <property type="evidence" value="ECO:0007669"/>
    <property type="project" value="UniProtKB-SubCell"/>
</dbReference>
<evidence type="ECO:0000256" key="2">
    <source>
        <dbReference type="ARBA" id="ARBA00022598"/>
    </source>
</evidence>
<evidence type="ECO:0000256" key="1">
    <source>
        <dbReference type="ARBA" id="ARBA00022490"/>
    </source>
</evidence>
<evidence type="ECO:0000256" key="9">
    <source>
        <dbReference type="ARBA" id="ARBA00023316"/>
    </source>
</evidence>
<comment type="pathway">
    <text evidence="10 11">Cell wall biogenesis; peptidoglycan biosynthesis.</text>
</comment>
<evidence type="ECO:0000259" key="14">
    <source>
        <dbReference type="Pfam" id="PF08245"/>
    </source>
</evidence>
<evidence type="ECO:0000256" key="11">
    <source>
        <dbReference type="RuleBase" id="RU004136"/>
    </source>
</evidence>
<keyword evidence="6 10" id="KW-0133">Cell shape</keyword>
<dbReference type="NCBIfam" id="TIGR01143">
    <property type="entry name" value="murF"/>
    <property type="match status" value="1"/>
</dbReference>
<name>A0A238KMX1_9RHOB</name>
<feature type="domain" description="Mur ligase N-terminal catalytic" evidence="12">
    <location>
        <begin position="25"/>
        <end position="94"/>
    </location>
</feature>
<keyword evidence="7 10" id="KW-0573">Peptidoglycan synthesis</keyword>
<dbReference type="InterPro" id="IPR004101">
    <property type="entry name" value="Mur_ligase_C"/>
</dbReference>
<dbReference type="InterPro" id="IPR036615">
    <property type="entry name" value="Mur_ligase_C_dom_sf"/>
</dbReference>
<gene>
    <name evidence="10 15" type="primary">murF</name>
    <name evidence="15" type="ORF">MAA8898_02820</name>
</gene>
<evidence type="ECO:0000256" key="8">
    <source>
        <dbReference type="ARBA" id="ARBA00023306"/>
    </source>
</evidence>
<dbReference type="GO" id="GO:0051301">
    <property type="term" value="P:cell division"/>
    <property type="evidence" value="ECO:0007669"/>
    <property type="project" value="UniProtKB-KW"/>
</dbReference>
<dbReference type="OrthoDB" id="9800958at2"/>
<dbReference type="EC" id="6.3.2.10" evidence="10 11"/>
<feature type="domain" description="Mur ligase C-terminal" evidence="13">
    <location>
        <begin position="329"/>
        <end position="455"/>
    </location>
</feature>
<keyword evidence="3 10" id="KW-0132">Cell division</keyword>
<dbReference type="RefSeq" id="WP_094021640.1">
    <property type="nucleotide sequence ID" value="NZ_FXYF01000007.1"/>
</dbReference>
<evidence type="ECO:0000259" key="12">
    <source>
        <dbReference type="Pfam" id="PF01225"/>
    </source>
</evidence>
<feature type="binding site" evidence="10">
    <location>
        <begin position="109"/>
        <end position="115"/>
    </location>
    <ligand>
        <name>ATP</name>
        <dbReference type="ChEBI" id="CHEBI:30616"/>
    </ligand>
</feature>
<dbReference type="Proteomes" id="UP000207598">
    <property type="component" value="Unassembled WGS sequence"/>
</dbReference>
<dbReference type="SUPFAM" id="SSF53244">
    <property type="entry name" value="MurD-like peptide ligases, peptide-binding domain"/>
    <property type="match status" value="1"/>
</dbReference>
<evidence type="ECO:0000313" key="16">
    <source>
        <dbReference type="Proteomes" id="UP000207598"/>
    </source>
</evidence>
<dbReference type="GO" id="GO:0047480">
    <property type="term" value="F:UDP-N-acetylmuramoyl-tripeptide-D-alanyl-D-alanine ligase activity"/>
    <property type="evidence" value="ECO:0007669"/>
    <property type="project" value="UniProtKB-UniRule"/>
</dbReference>
<dbReference type="GO" id="GO:0009252">
    <property type="term" value="P:peptidoglycan biosynthetic process"/>
    <property type="evidence" value="ECO:0007669"/>
    <property type="project" value="UniProtKB-UniRule"/>
</dbReference>
<dbReference type="Gene3D" id="3.40.1390.10">
    <property type="entry name" value="MurE/MurF, N-terminal domain"/>
    <property type="match status" value="1"/>
</dbReference>
<dbReference type="UniPathway" id="UPA00219"/>
<comment type="subcellular location">
    <subcellularLocation>
        <location evidence="10 11">Cytoplasm</location>
    </subcellularLocation>
</comment>
<dbReference type="InterPro" id="IPR000713">
    <property type="entry name" value="Mur_ligase_N"/>
</dbReference>
<dbReference type="Pfam" id="PF02875">
    <property type="entry name" value="Mur_ligase_C"/>
    <property type="match status" value="1"/>
</dbReference>
<dbReference type="InterPro" id="IPR005863">
    <property type="entry name" value="UDP-N-AcMur_synth"/>
</dbReference>
<dbReference type="InterPro" id="IPR036565">
    <property type="entry name" value="Mur-like_cat_sf"/>
</dbReference>
<dbReference type="EMBL" id="FXYF01000007">
    <property type="protein sequence ID" value="SMX43416.1"/>
    <property type="molecule type" value="Genomic_DNA"/>
</dbReference>